<dbReference type="InterPro" id="IPR012338">
    <property type="entry name" value="Beta-lactam/transpept-like"/>
</dbReference>
<name>A0A8F1SB62_9BACT</name>
<proteinExistence type="predicted"/>
<dbReference type="AlphaFoldDB" id="A0A8F1SB62"/>
<protein>
    <submittedName>
        <fullName evidence="1">Uncharacterized protein</fullName>
    </submittedName>
</protein>
<accession>A0A8F1SB62</accession>
<dbReference type="RefSeq" id="WP_269802171.1">
    <property type="nucleotide sequence ID" value="NZ_CP076459.1"/>
</dbReference>
<dbReference type="Proteomes" id="UP000677117">
    <property type="component" value="Chromosome"/>
</dbReference>
<dbReference type="SUPFAM" id="SSF56601">
    <property type="entry name" value="beta-lactamase/transpeptidase-like"/>
    <property type="match status" value="1"/>
</dbReference>
<organism evidence="1 2">
    <name type="scientific">Candidatus Minimicrobia vallesae</name>
    <dbReference type="NCBI Taxonomy" id="2841264"/>
    <lineage>
        <taxon>Bacteria</taxon>
        <taxon>Candidatus Saccharimonadota</taxon>
        <taxon>Candidatus Saccharimonadota incertae sedis</taxon>
        <taxon>Candidatus Minimicrobia</taxon>
    </lineage>
</organism>
<reference evidence="1" key="1">
    <citation type="submission" date="2021-06" db="EMBL/GenBank/DDBJ databases">
        <title>An adapted protocol for Saccharibacteria cultivation: two new species join this phylum of Candidate Phyla Radiations.</title>
        <authorList>
            <person name="Ibrahim A."/>
            <person name="Maatouk M."/>
            <person name="Raoult D."/>
            <person name="Bittar F."/>
        </authorList>
    </citation>
    <scope>NUCLEOTIDE SEQUENCE</scope>
    <source>
        <strain evidence="1">IHU2</strain>
    </source>
</reference>
<evidence type="ECO:0000313" key="2">
    <source>
        <dbReference type="Proteomes" id="UP000677117"/>
    </source>
</evidence>
<dbReference type="KEGG" id="mvl:KOY49_01550"/>
<keyword evidence="2" id="KW-1185">Reference proteome</keyword>
<sequence>MNPKNGQVLAMANYPTYNTPDFAKQKNGSVFIDKRIHGAI</sequence>
<evidence type="ECO:0000313" key="1">
    <source>
        <dbReference type="EMBL" id="QWQ31679.1"/>
    </source>
</evidence>
<gene>
    <name evidence="1" type="ORF">KOY49_01550</name>
</gene>
<dbReference type="EMBL" id="CP076459">
    <property type="protein sequence ID" value="QWQ31679.1"/>
    <property type="molecule type" value="Genomic_DNA"/>
</dbReference>
<dbReference type="Gene3D" id="3.40.710.10">
    <property type="entry name" value="DD-peptidase/beta-lactamase superfamily"/>
    <property type="match status" value="1"/>
</dbReference>